<dbReference type="SUPFAM" id="SSF111384">
    <property type="entry name" value="OmpH-like"/>
    <property type="match status" value="1"/>
</dbReference>
<organism evidence="4">
    <name type="scientific">marine metagenome</name>
    <dbReference type="NCBI Taxonomy" id="408172"/>
    <lineage>
        <taxon>unclassified sequences</taxon>
        <taxon>metagenomes</taxon>
        <taxon>ecological metagenomes</taxon>
    </lineage>
</organism>
<keyword evidence="2" id="KW-0732">Signal</keyword>
<reference evidence="4" key="1">
    <citation type="submission" date="2018-05" db="EMBL/GenBank/DDBJ databases">
        <authorList>
            <person name="Lanie J.A."/>
            <person name="Ng W.-L."/>
            <person name="Kazmierczak K.M."/>
            <person name="Andrzejewski T.M."/>
            <person name="Davidsen T.M."/>
            <person name="Wayne K.J."/>
            <person name="Tettelin H."/>
            <person name="Glass J.I."/>
            <person name="Rusch D."/>
            <person name="Podicherti R."/>
            <person name="Tsui H.-C.T."/>
            <person name="Winkler M.E."/>
        </authorList>
    </citation>
    <scope>NUCLEOTIDE SEQUENCE</scope>
</reference>
<dbReference type="Pfam" id="PF03938">
    <property type="entry name" value="OmpH"/>
    <property type="match status" value="1"/>
</dbReference>
<dbReference type="EMBL" id="UINC01000983">
    <property type="protein sequence ID" value="SUZ66416.1"/>
    <property type="molecule type" value="Genomic_DNA"/>
</dbReference>
<protein>
    <recommendedName>
        <fullName evidence="5">OmpH family outer membrane protein</fullName>
    </recommendedName>
</protein>
<dbReference type="PANTHER" id="PTHR35089">
    <property type="entry name" value="CHAPERONE PROTEIN SKP"/>
    <property type="match status" value="1"/>
</dbReference>
<dbReference type="PANTHER" id="PTHR35089:SF1">
    <property type="entry name" value="CHAPERONE PROTEIN SKP"/>
    <property type="match status" value="1"/>
</dbReference>
<keyword evidence="3" id="KW-0175">Coiled coil</keyword>
<evidence type="ECO:0000313" key="4">
    <source>
        <dbReference type="EMBL" id="SUZ66416.1"/>
    </source>
</evidence>
<evidence type="ECO:0000256" key="3">
    <source>
        <dbReference type="SAM" id="Coils"/>
    </source>
</evidence>
<evidence type="ECO:0000256" key="1">
    <source>
        <dbReference type="ARBA" id="ARBA00009091"/>
    </source>
</evidence>
<dbReference type="Gene3D" id="3.30.910.20">
    <property type="entry name" value="Skp domain"/>
    <property type="match status" value="1"/>
</dbReference>
<proteinExistence type="inferred from homology"/>
<dbReference type="InterPro" id="IPR005632">
    <property type="entry name" value="Chaperone_Skp"/>
</dbReference>
<gene>
    <name evidence="4" type="ORF">METZ01_LOCUS19270</name>
</gene>
<dbReference type="InterPro" id="IPR024930">
    <property type="entry name" value="Skp_dom_sf"/>
</dbReference>
<evidence type="ECO:0008006" key="5">
    <source>
        <dbReference type="Google" id="ProtNLM"/>
    </source>
</evidence>
<evidence type="ECO:0000256" key="2">
    <source>
        <dbReference type="ARBA" id="ARBA00022729"/>
    </source>
</evidence>
<dbReference type="SMART" id="SM00935">
    <property type="entry name" value="OmpH"/>
    <property type="match status" value="1"/>
</dbReference>
<dbReference type="GO" id="GO:0005829">
    <property type="term" value="C:cytosol"/>
    <property type="evidence" value="ECO:0007669"/>
    <property type="project" value="TreeGrafter"/>
</dbReference>
<sequence>MVSKKSKKWLLPAVLLLSASSHAELKIAVINAEQAILQSEEGKAKIEAIQAAVEADELKIQSLSDRIKALQEQLAKDAEVISAGEQQKIQKEIEDLNIDAQFELQKYQKKGNELQQDLMREMTPKLQAVLTDLIEVEGYDVVMPRAGLLYTNAKHNITRKVTEKLNEKQ</sequence>
<dbReference type="GO" id="GO:0051082">
    <property type="term" value="F:unfolded protein binding"/>
    <property type="evidence" value="ECO:0007669"/>
    <property type="project" value="InterPro"/>
</dbReference>
<feature type="coiled-coil region" evidence="3">
    <location>
        <begin position="46"/>
        <end position="80"/>
    </location>
</feature>
<comment type="similarity">
    <text evidence="1">Belongs to the Skp family.</text>
</comment>
<name>A0A381PHE3_9ZZZZ</name>
<accession>A0A381PHE3</accession>
<dbReference type="GO" id="GO:0050821">
    <property type="term" value="P:protein stabilization"/>
    <property type="evidence" value="ECO:0007669"/>
    <property type="project" value="TreeGrafter"/>
</dbReference>
<dbReference type="AlphaFoldDB" id="A0A381PHE3"/>